<dbReference type="GO" id="GO:0006520">
    <property type="term" value="P:amino acid metabolic process"/>
    <property type="evidence" value="ECO:0007669"/>
    <property type="project" value="TreeGrafter"/>
</dbReference>
<organism evidence="3 4">
    <name type="scientific">Saccharothrix syringae</name>
    <name type="common">Nocardiopsis syringae</name>
    <dbReference type="NCBI Taxonomy" id="103733"/>
    <lineage>
        <taxon>Bacteria</taxon>
        <taxon>Bacillati</taxon>
        <taxon>Actinomycetota</taxon>
        <taxon>Actinomycetes</taxon>
        <taxon>Pseudonocardiales</taxon>
        <taxon>Pseudonocardiaceae</taxon>
        <taxon>Saccharothrix</taxon>
    </lineage>
</organism>
<dbReference type="Proteomes" id="UP000325787">
    <property type="component" value="Chromosome"/>
</dbReference>
<dbReference type="OrthoDB" id="2192472at2"/>
<keyword evidence="3" id="KW-0032">Aminotransferase</keyword>
<keyword evidence="3" id="KW-0808">Transferase</keyword>
<keyword evidence="4" id="KW-1185">Reference proteome</keyword>
<feature type="domain" description="Aminotransferase class I/classII large" evidence="2">
    <location>
        <begin position="62"/>
        <end position="405"/>
    </location>
</feature>
<dbReference type="Gene3D" id="3.90.1150.10">
    <property type="entry name" value="Aspartate Aminotransferase, domain 1"/>
    <property type="match status" value="1"/>
</dbReference>
<gene>
    <name evidence="3" type="ORF">EKG83_10730</name>
</gene>
<evidence type="ECO:0000259" key="2">
    <source>
        <dbReference type="Pfam" id="PF00155"/>
    </source>
</evidence>
<dbReference type="InterPro" id="IPR015424">
    <property type="entry name" value="PyrdxlP-dep_Trfase"/>
</dbReference>
<accession>A0A5Q0GX23</accession>
<dbReference type="InterPro" id="IPR015422">
    <property type="entry name" value="PyrdxlP-dep_Trfase_small"/>
</dbReference>
<dbReference type="KEGG" id="ssyi:EKG83_10730"/>
<sequence length="415" mass="44327">MVSRTAARLADDVPVIAAAHFAAEADRFHPEENPRGYVNLGTAENRLGWDLLEPLLTGTRRRRPEHAHYGLPHGTPELREAVARLLGGPWRTAVDPEDLVVTAGATAALDIAATTACDPGDVILVPAPYYSAFDTDLTGRSGARLVPVPTDPGAGFALDPDAVERALAGLRRDGATVRAVAITSPTNPQGTTHPPAVLRDLLRLAAAHDLDVISDEVYAHSVFGPEPFTGVLDPDVLGGVPEFDPDRLHVVWGFAKDFGLSGLKVGVLRTSGAPRAAARALAYFATVSTDTQALLADLLADRDGVARLLAENRRRLLRSYTHTTARLTEHGIGYLPATAGFSIWLDLRDRLAEPTFTAERRLWRHVLDQGRVNVLPGGAFASPEPGWFRLCHAVDAALVATGVARVAEATAGRKP</sequence>
<dbReference type="RefSeq" id="WP_033435730.1">
    <property type="nucleotide sequence ID" value="NZ_CP034550.1"/>
</dbReference>
<dbReference type="InterPro" id="IPR015421">
    <property type="entry name" value="PyrdxlP-dep_Trfase_major"/>
</dbReference>
<dbReference type="AlphaFoldDB" id="A0A5Q0GX23"/>
<dbReference type="GO" id="GO:0030170">
    <property type="term" value="F:pyridoxal phosphate binding"/>
    <property type="evidence" value="ECO:0007669"/>
    <property type="project" value="InterPro"/>
</dbReference>
<reference evidence="4" key="1">
    <citation type="journal article" date="2021" name="Curr. Microbiol.">
        <title>Complete genome of nocamycin-producing strain Saccharothrix syringae NRRL B-16468 reveals the biosynthetic potential for secondary metabolites.</title>
        <authorList>
            <person name="Mo X."/>
            <person name="Yang S."/>
        </authorList>
    </citation>
    <scope>NUCLEOTIDE SEQUENCE [LARGE SCALE GENOMIC DNA]</scope>
    <source>
        <strain evidence="4">ATCC 51364 / DSM 43886 / JCM 6844 / KCTC 9398 / NBRC 14523 / NRRL B-16468 / INA 2240</strain>
    </source>
</reference>
<dbReference type="EMBL" id="CP034550">
    <property type="protein sequence ID" value="QFZ17892.1"/>
    <property type="molecule type" value="Genomic_DNA"/>
</dbReference>
<dbReference type="GO" id="GO:0008483">
    <property type="term" value="F:transaminase activity"/>
    <property type="evidence" value="ECO:0007669"/>
    <property type="project" value="UniProtKB-KW"/>
</dbReference>
<dbReference type="Gene3D" id="3.40.640.10">
    <property type="entry name" value="Type I PLP-dependent aspartate aminotransferase-like (Major domain)"/>
    <property type="match status" value="1"/>
</dbReference>
<dbReference type="SUPFAM" id="SSF53383">
    <property type="entry name" value="PLP-dependent transferases"/>
    <property type="match status" value="1"/>
</dbReference>
<name>A0A5Q0GX23_SACSY</name>
<protein>
    <submittedName>
        <fullName evidence="3">Aminotransferase class I/II-fold pyridoxal phosphate-dependent enzyme</fullName>
    </submittedName>
</protein>
<evidence type="ECO:0000313" key="4">
    <source>
        <dbReference type="Proteomes" id="UP000325787"/>
    </source>
</evidence>
<dbReference type="InterPro" id="IPR004839">
    <property type="entry name" value="Aminotransferase_I/II_large"/>
</dbReference>
<dbReference type="PRINTS" id="PR00753">
    <property type="entry name" value="ACCSYNTHASE"/>
</dbReference>
<evidence type="ECO:0000313" key="3">
    <source>
        <dbReference type="EMBL" id="QFZ17892.1"/>
    </source>
</evidence>
<dbReference type="Pfam" id="PF00155">
    <property type="entry name" value="Aminotran_1_2"/>
    <property type="match status" value="1"/>
</dbReference>
<evidence type="ECO:0000256" key="1">
    <source>
        <dbReference type="ARBA" id="ARBA00022898"/>
    </source>
</evidence>
<keyword evidence="1" id="KW-0663">Pyridoxal phosphate</keyword>
<dbReference type="PANTHER" id="PTHR43795:SF39">
    <property type="entry name" value="AMINOTRANSFERASE CLASS I_CLASSII DOMAIN-CONTAINING PROTEIN"/>
    <property type="match status" value="1"/>
</dbReference>
<dbReference type="InterPro" id="IPR050478">
    <property type="entry name" value="Ethylene_sulfur-biosynth"/>
</dbReference>
<proteinExistence type="predicted"/>
<dbReference type="PANTHER" id="PTHR43795">
    <property type="entry name" value="BIFUNCTIONAL ASPARTATE AMINOTRANSFERASE AND GLUTAMATE/ASPARTATE-PREPHENATE AMINOTRANSFERASE-RELATED"/>
    <property type="match status" value="1"/>
</dbReference>
<dbReference type="CDD" id="cd00609">
    <property type="entry name" value="AAT_like"/>
    <property type="match status" value="1"/>
</dbReference>